<evidence type="ECO:0000256" key="1">
    <source>
        <dbReference type="SAM" id="MobiDB-lite"/>
    </source>
</evidence>
<accession>A0A166K2X2</accession>
<evidence type="ECO:0000313" key="3">
    <source>
        <dbReference type="Proteomes" id="UP000076532"/>
    </source>
</evidence>
<gene>
    <name evidence="2" type="ORF">FIBSPDRAFT_891171</name>
</gene>
<organism evidence="2 3">
    <name type="scientific">Athelia psychrophila</name>
    <dbReference type="NCBI Taxonomy" id="1759441"/>
    <lineage>
        <taxon>Eukaryota</taxon>
        <taxon>Fungi</taxon>
        <taxon>Dikarya</taxon>
        <taxon>Basidiomycota</taxon>
        <taxon>Agaricomycotina</taxon>
        <taxon>Agaricomycetes</taxon>
        <taxon>Agaricomycetidae</taxon>
        <taxon>Atheliales</taxon>
        <taxon>Atheliaceae</taxon>
        <taxon>Athelia</taxon>
    </lineage>
</organism>
<reference evidence="2 3" key="1">
    <citation type="journal article" date="2016" name="Mol. Biol. Evol.">
        <title>Comparative Genomics of Early-Diverging Mushroom-Forming Fungi Provides Insights into the Origins of Lignocellulose Decay Capabilities.</title>
        <authorList>
            <person name="Nagy L.G."/>
            <person name="Riley R."/>
            <person name="Tritt A."/>
            <person name="Adam C."/>
            <person name="Daum C."/>
            <person name="Floudas D."/>
            <person name="Sun H."/>
            <person name="Yadav J.S."/>
            <person name="Pangilinan J."/>
            <person name="Larsson K.H."/>
            <person name="Matsuura K."/>
            <person name="Barry K."/>
            <person name="Labutti K."/>
            <person name="Kuo R."/>
            <person name="Ohm R.A."/>
            <person name="Bhattacharya S.S."/>
            <person name="Shirouzu T."/>
            <person name="Yoshinaga Y."/>
            <person name="Martin F.M."/>
            <person name="Grigoriev I.V."/>
            <person name="Hibbett D.S."/>
        </authorList>
    </citation>
    <scope>NUCLEOTIDE SEQUENCE [LARGE SCALE GENOMIC DNA]</scope>
    <source>
        <strain evidence="2 3">CBS 109695</strain>
    </source>
</reference>
<evidence type="ECO:0000313" key="2">
    <source>
        <dbReference type="EMBL" id="KZP21471.1"/>
    </source>
</evidence>
<feature type="compositionally biased region" description="Low complexity" evidence="1">
    <location>
        <begin position="27"/>
        <end position="42"/>
    </location>
</feature>
<sequence>MAPTSTPITIHAQAVFYQLSQAPSTSSIASSSSAATANSTTGNVGGTSGNLSPYAEEADAEGEDPAKVLAGQARAIQILATALAPPAHAPPELEGKLTDRAKLDDSDEECGALVDLVRLFGSLGIALPAMPLLHLLASSLLAPRAETLAQENESCDDEGAEWSFVEDGEADVRFEYRAPAPHGLSKFSHINGLGMGRSKLGKGEKENMPTANPVRIGVCLKGEDSLLRQVALALKPADDASARFVSPSRLWSLYQSPCVG</sequence>
<proteinExistence type="predicted"/>
<name>A0A166K2X2_9AGAM</name>
<feature type="region of interest" description="Disordered" evidence="1">
    <location>
        <begin position="27"/>
        <end position="63"/>
    </location>
</feature>
<dbReference type="EMBL" id="KV417547">
    <property type="protein sequence ID" value="KZP21471.1"/>
    <property type="molecule type" value="Genomic_DNA"/>
</dbReference>
<keyword evidence="3" id="KW-1185">Reference proteome</keyword>
<protein>
    <submittedName>
        <fullName evidence="2">Uncharacterized protein</fullName>
    </submittedName>
</protein>
<dbReference type="Proteomes" id="UP000076532">
    <property type="component" value="Unassembled WGS sequence"/>
</dbReference>
<dbReference type="AlphaFoldDB" id="A0A166K2X2"/>